<dbReference type="OrthoDB" id="185578at2"/>
<gene>
    <name evidence="2" type="ORF">ACWI_08900</name>
</gene>
<feature type="domain" description="VTC" evidence="1">
    <location>
        <begin position="7"/>
        <end position="232"/>
    </location>
</feature>
<dbReference type="InterPro" id="IPR033469">
    <property type="entry name" value="CYTH-like_dom_sf"/>
</dbReference>
<dbReference type="EMBL" id="LKEU01000018">
    <property type="protein sequence ID" value="OFV71585.1"/>
    <property type="molecule type" value="Genomic_DNA"/>
</dbReference>
<protein>
    <submittedName>
        <fullName evidence="2">VTC domain protein</fullName>
    </submittedName>
</protein>
<dbReference type="SUPFAM" id="SSF55154">
    <property type="entry name" value="CYTH-like phosphatases"/>
    <property type="match status" value="1"/>
</dbReference>
<dbReference type="RefSeq" id="WP_070370232.1">
    <property type="nucleotide sequence ID" value="NZ_LKEU01000018.1"/>
</dbReference>
<dbReference type="AlphaFoldDB" id="A0A1F2PKS7"/>
<evidence type="ECO:0000313" key="3">
    <source>
        <dbReference type="Proteomes" id="UP000176244"/>
    </source>
</evidence>
<dbReference type="GO" id="GO:0006799">
    <property type="term" value="P:polyphosphate biosynthetic process"/>
    <property type="evidence" value="ECO:0007669"/>
    <property type="project" value="UniProtKB-ARBA"/>
</dbReference>
<comment type="caution">
    <text evidence="2">The sequence shown here is derived from an EMBL/GenBank/DDBJ whole genome shotgun (WGS) entry which is preliminary data.</text>
</comment>
<proteinExistence type="predicted"/>
<dbReference type="STRING" id="52694.ACWI_08900"/>
<dbReference type="InterPro" id="IPR042267">
    <property type="entry name" value="VTC_sf"/>
</dbReference>
<dbReference type="Pfam" id="PF09359">
    <property type="entry name" value="VTC"/>
    <property type="match status" value="1"/>
</dbReference>
<organism evidence="2 3">
    <name type="scientific">Acetobacterium wieringae</name>
    <dbReference type="NCBI Taxonomy" id="52694"/>
    <lineage>
        <taxon>Bacteria</taxon>
        <taxon>Bacillati</taxon>
        <taxon>Bacillota</taxon>
        <taxon>Clostridia</taxon>
        <taxon>Eubacteriales</taxon>
        <taxon>Eubacteriaceae</taxon>
        <taxon>Acetobacterium</taxon>
    </lineage>
</organism>
<name>A0A1F2PKS7_9FIRM</name>
<sequence>MITKTFKRYENKYQLNETKLKQLMPVLLTQMKPDAYTSQNGSYSIYNIYYDTDNYDIIRHSLSKPYYKEKLRLRSYSIPNSPEDQVFLELKKKIGGVVNKRRATLSLNEASRFISKLQYPREINTMNQLVLEEIEYFLKNHPVTPKAYIGYERIAFVGKNDPELRVTFDYNLKSRQHCLSLEKGDFGNLLIPADQYLMEIKILGAIPLWLTHALTELDVYSSSFSKYGKAYQDYRKQSIGKLIPLPIYTANQLTPCVNN</sequence>
<evidence type="ECO:0000313" key="2">
    <source>
        <dbReference type="EMBL" id="OFV71585.1"/>
    </source>
</evidence>
<dbReference type="Proteomes" id="UP000176244">
    <property type="component" value="Unassembled WGS sequence"/>
</dbReference>
<accession>A0A1F2PKS7</accession>
<reference evidence="2 3" key="1">
    <citation type="submission" date="2015-09" db="EMBL/GenBank/DDBJ databases">
        <title>Genome sequence of Acetobacterium wieringae DSM 1911.</title>
        <authorList>
            <person name="Poehlein A."/>
            <person name="Bengelsdorf F.R."/>
            <person name="Schiel-Bengelsdorf B."/>
            <person name="Duerre P."/>
            <person name="Daniel R."/>
        </authorList>
    </citation>
    <scope>NUCLEOTIDE SEQUENCE [LARGE SCALE GENOMIC DNA]</scope>
    <source>
        <strain evidence="2 3">DSM 1911</strain>
    </source>
</reference>
<dbReference type="InterPro" id="IPR018966">
    <property type="entry name" value="VTC_domain"/>
</dbReference>
<dbReference type="Gene3D" id="3.20.100.30">
    <property type="entry name" value="VTC, catalytic tunnel domain"/>
    <property type="match status" value="1"/>
</dbReference>
<evidence type="ECO:0000259" key="1">
    <source>
        <dbReference type="Pfam" id="PF09359"/>
    </source>
</evidence>
<dbReference type="CDD" id="cd07750">
    <property type="entry name" value="PolyPPase_VTC_like"/>
    <property type="match status" value="1"/>
</dbReference>